<dbReference type="GO" id="GO:0036064">
    <property type="term" value="C:ciliary basal body"/>
    <property type="evidence" value="ECO:0007669"/>
    <property type="project" value="TreeGrafter"/>
</dbReference>
<evidence type="ECO:0000313" key="5">
    <source>
        <dbReference type="EMBL" id="OMJ84494.1"/>
    </source>
</evidence>
<keyword evidence="2" id="KW-0547">Nucleotide-binding</keyword>
<keyword evidence="1" id="KW-0436">Ligase</keyword>
<keyword evidence="6" id="KW-1185">Reference proteome</keyword>
<dbReference type="PANTHER" id="PTHR12241">
    <property type="entry name" value="TUBULIN POLYGLUTAMYLASE"/>
    <property type="match status" value="1"/>
</dbReference>
<gene>
    <name evidence="5" type="ORF">SteCoe_14380</name>
    <name evidence="4" type="ORF">SteCoe_15316</name>
</gene>
<dbReference type="InterPro" id="IPR004344">
    <property type="entry name" value="TTL/TTLL_fam"/>
</dbReference>
<accession>A0A1R2C3U9</accession>
<dbReference type="GO" id="GO:0000226">
    <property type="term" value="P:microtubule cytoskeleton organization"/>
    <property type="evidence" value="ECO:0007669"/>
    <property type="project" value="TreeGrafter"/>
</dbReference>
<dbReference type="GO" id="GO:0005524">
    <property type="term" value="F:ATP binding"/>
    <property type="evidence" value="ECO:0007669"/>
    <property type="project" value="UniProtKB-KW"/>
</dbReference>
<evidence type="ECO:0000256" key="3">
    <source>
        <dbReference type="ARBA" id="ARBA00022840"/>
    </source>
</evidence>
<dbReference type="PROSITE" id="PS51221">
    <property type="entry name" value="TTL"/>
    <property type="match status" value="1"/>
</dbReference>
<dbReference type="GO" id="GO:0070740">
    <property type="term" value="F:tubulin-glutamic acid ligase activity"/>
    <property type="evidence" value="ECO:0007669"/>
    <property type="project" value="TreeGrafter"/>
</dbReference>
<evidence type="ECO:0000256" key="1">
    <source>
        <dbReference type="ARBA" id="ARBA00022598"/>
    </source>
</evidence>
<reference evidence="4 6" key="1">
    <citation type="submission" date="2016-11" db="EMBL/GenBank/DDBJ databases">
        <title>The macronuclear genome of Stentor coeruleus: a giant cell with tiny introns.</title>
        <authorList>
            <person name="Slabodnick M."/>
            <person name="Ruby J.G."/>
            <person name="Reiff S.B."/>
            <person name="Swart E.C."/>
            <person name="Gosai S."/>
            <person name="Prabakaran S."/>
            <person name="Witkowska E."/>
            <person name="Larue G.E."/>
            <person name="Fisher S."/>
            <person name="Freeman R.M."/>
            <person name="Gunawardena J."/>
            <person name="Chu W."/>
            <person name="Stover N.A."/>
            <person name="Gregory B.D."/>
            <person name="Nowacki M."/>
            <person name="Derisi J."/>
            <person name="Roy S.W."/>
            <person name="Marshall W.F."/>
            <person name="Sood P."/>
        </authorList>
    </citation>
    <scope>NUCLEOTIDE SEQUENCE [LARGE SCALE GENOMIC DNA]</scope>
    <source>
        <strain evidence="4">WM001</strain>
    </source>
</reference>
<dbReference type="Gene3D" id="3.30.470.20">
    <property type="entry name" value="ATP-grasp fold, B domain"/>
    <property type="match status" value="1"/>
</dbReference>
<keyword evidence="3" id="KW-0067">ATP-binding</keyword>
<dbReference type="EMBL" id="MPUH01000294">
    <property type="protein sequence ID" value="OMJ83708.1"/>
    <property type="molecule type" value="Genomic_DNA"/>
</dbReference>
<dbReference type="SUPFAM" id="SSF56059">
    <property type="entry name" value="Glutathione synthetase ATP-binding domain-like"/>
    <property type="match status" value="1"/>
</dbReference>
<dbReference type="PANTHER" id="PTHR12241:SF147">
    <property type="entry name" value="TUBULIN POLYGLUTAMYLASE TTLL7"/>
    <property type="match status" value="1"/>
</dbReference>
<sequence>MEKIIINLHSILYSDCKYQILRDIASSFDWEIIEKEDITDCDLVWHDCTISPDRLNSLKLYQKINHFPGMSGIFRKNSMANNLNRFRKLFPNDYNFYPKTWVLPGDLASFKNTVKQRKKIYIMKPEASSQGQGIYLVRGLSDIKETSHHIAQEYLINPLLIDGLKFDLRIYVLITGCDPLRIFIHEEGLARFATEEYSPPNKQNFNDVFVHLTNYSINKNNPHFVQAAAGKKSHKRSLSSVLIQLSEIGFDVEGIWDQICDIIVKTVITIQPSLASNYRTCQPYDYTNGMCFEILGFDIILDNNLKPWLLEVNHAPSFSTDSSLDAEIKTAVISEALILVDINDKKKKEFKTETKKMQRHRSLSAKSLKPTKEESITRKIEEMKKRDTYEDSHCVGYIKLFPGCNDIYYDQFLKAASNSYYKLSTPKRSNVSFIGKGQDYEEDGRKNDQMNNISACLAKRRIAWS</sequence>
<proteinExistence type="predicted"/>
<dbReference type="Proteomes" id="UP000187209">
    <property type="component" value="Unassembled WGS sequence"/>
</dbReference>
<evidence type="ECO:0000256" key="2">
    <source>
        <dbReference type="ARBA" id="ARBA00022741"/>
    </source>
</evidence>
<name>A0A1R2C3U9_9CILI</name>
<protein>
    <recommendedName>
        <fullName evidence="7">Tubulin-tyrosine ligase family protein</fullName>
    </recommendedName>
</protein>
<dbReference type="GO" id="GO:0015631">
    <property type="term" value="F:tubulin binding"/>
    <property type="evidence" value="ECO:0007669"/>
    <property type="project" value="TreeGrafter"/>
</dbReference>
<dbReference type="EMBL" id="MPUH01000267">
    <property type="protein sequence ID" value="OMJ84494.1"/>
    <property type="molecule type" value="Genomic_DNA"/>
</dbReference>
<evidence type="ECO:0000313" key="4">
    <source>
        <dbReference type="EMBL" id="OMJ83708.1"/>
    </source>
</evidence>
<evidence type="ECO:0008006" key="7">
    <source>
        <dbReference type="Google" id="ProtNLM"/>
    </source>
</evidence>
<evidence type="ECO:0000313" key="6">
    <source>
        <dbReference type="Proteomes" id="UP000187209"/>
    </source>
</evidence>
<dbReference type="Pfam" id="PF03133">
    <property type="entry name" value="TTL"/>
    <property type="match status" value="1"/>
</dbReference>
<dbReference type="OrthoDB" id="202825at2759"/>
<dbReference type="AlphaFoldDB" id="A0A1R2C3U9"/>
<comment type="caution">
    <text evidence="4">The sequence shown here is derived from an EMBL/GenBank/DDBJ whole genome shotgun (WGS) entry which is preliminary data.</text>
</comment>
<organism evidence="4 6">
    <name type="scientific">Stentor coeruleus</name>
    <dbReference type="NCBI Taxonomy" id="5963"/>
    <lineage>
        <taxon>Eukaryota</taxon>
        <taxon>Sar</taxon>
        <taxon>Alveolata</taxon>
        <taxon>Ciliophora</taxon>
        <taxon>Postciliodesmatophora</taxon>
        <taxon>Heterotrichea</taxon>
        <taxon>Heterotrichida</taxon>
        <taxon>Stentoridae</taxon>
        <taxon>Stentor</taxon>
    </lineage>
</organism>